<name>A0A6M3LPV2_9ZZZZ</name>
<proteinExistence type="predicted"/>
<dbReference type="AlphaFoldDB" id="A0A6M3LPV2"/>
<sequence length="55" mass="6941">MKFALDIIPEKHDYNFIIFHAFGITFIRGKYPYPIFEIHLWMANVDFRFMWWREK</sequence>
<protein>
    <submittedName>
        <fullName evidence="1">Uncharacterized protein</fullName>
    </submittedName>
</protein>
<dbReference type="EMBL" id="MT143423">
    <property type="protein sequence ID" value="QJA96673.1"/>
    <property type="molecule type" value="Genomic_DNA"/>
</dbReference>
<gene>
    <name evidence="1" type="ORF">MM415B07694_0002</name>
</gene>
<reference evidence="1" key="1">
    <citation type="submission" date="2020-03" db="EMBL/GenBank/DDBJ databases">
        <title>The deep terrestrial virosphere.</title>
        <authorList>
            <person name="Holmfeldt K."/>
            <person name="Nilsson E."/>
            <person name="Simone D."/>
            <person name="Lopez-Fernandez M."/>
            <person name="Wu X."/>
            <person name="de Brujin I."/>
            <person name="Lundin D."/>
            <person name="Andersson A."/>
            <person name="Bertilsson S."/>
            <person name="Dopson M."/>
        </authorList>
    </citation>
    <scope>NUCLEOTIDE SEQUENCE</scope>
    <source>
        <strain evidence="1">MM415B07694</strain>
    </source>
</reference>
<organism evidence="1">
    <name type="scientific">viral metagenome</name>
    <dbReference type="NCBI Taxonomy" id="1070528"/>
    <lineage>
        <taxon>unclassified sequences</taxon>
        <taxon>metagenomes</taxon>
        <taxon>organismal metagenomes</taxon>
    </lineage>
</organism>
<accession>A0A6M3LPV2</accession>
<evidence type="ECO:0000313" key="1">
    <source>
        <dbReference type="EMBL" id="QJA96673.1"/>
    </source>
</evidence>